<dbReference type="EMBL" id="SWLB01000006">
    <property type="protein sequence ID" value="KAF3337114.1"/>
    <property type="molecule type" value="Genomic_DNA"/>
</dbReference>
<reference evidence="16" key="1">
    <citation type="submission" date="2020-01" db="EMBL/GenBank/DDBJ databases">
        <title>Genome sequence of Kobresia littledalei, the first chromosome-level genome in the family Cyperaceae.</title>
        <authorList>
            <person name="Qu G."/>
        </authorList>
    </citation>
    <scope>NUCLEOTIDE SEQUENCE</scope>
    <source>
        <strain evidence="16">C.B.Clarke</strain>
        <tissue evidence="16">Leaf</tissue>
    </source>
</reference>
<evidence type="ECO:0000256" key="3">
    <source>
        <dbReference type="ARBA" id="ARBA00022527"/>
    </source>
</evidence>
<keyword evidence="6 13" id="KW-0547">Nucleotide-binding</keyword>
<dbReference type="InterPro" id="IPR000719">
    <property type="entry name" value="Prot_kinase_dom"/>
</dbReference>
<gene>
    <name evidence="16" type="ORF">FCM35_KLT17701</name>
</gene>
<dbReference type="Gene3D" id="1.10.510.10">
    <property type="entry name" value="Transferase(Phosphotransferase) domain 1"/>
    <property type="match status" value="1"/>
</dbReference>
<keyword evidence="9 14" id="KW-1133">Transmembrane helix</keyword>
<dbReference type="InterPro" id="IPR001245">
    <property type="entry name" value="Ser-Thr/Tyr_kinase_cat_dom"/>
</dbReference>
<protein>
    <recommendedName>
        <fullName evidence="2">non-specific serine/threonine protein kinase</fullName>
        <ecNumber evidence="2">2.7.11.1</ecNumber>
    </recommendedName>
</protein>
<comment type="catalytic activity">
    <reaction evidence="12">
        <text>L-seryl-[protein] + ATP = O-phospho-L-seryl-[protein] + ADP + H(+)</text>
        <dbReference type="Rhea" id="RHEA:17989"/>
        <dbReference type="Rhea" id="RHEA-COMP:9863"/>
        <dbReference type="Rhea" id="RHEA-COMP:11604"/>
        <dbReference type="ChEBI" id="CHEBI:15378"/>
        <dbReference type="ChEBI" id="CHEBI:29999"/>
        <dbReference type="ChEBI" id="CHEBI:30616"/>
        <dbReference type="ChEBI" id="CHEBI:83421"/>
        <dbReference type="ChEBI" id="CHEBI:456216"/>
        <dbReference type="EC" id="2.7.11.1"/>
    </reaction>
</comment>
<keyword evidence="10 14" id="KW-0472">Membrane</keyword>
<evidence type="ECO:0000256" key="9">
    <source>
        <dbReference type="ARBA" id="ARBA00022989"/>
    </source>
</evidence>
<dbReference type="AlphaFoldDB" id="A0A833RMD5"/>
<keyword evidence="4" id="KW-0808">Transferase</keyword>
<evidence type="ECO:0000256" key="13">
    <source>
        <dbReference type="PROSITE-ProRule" id="PRU10141"/>
    </source>
</evidence>
<sequence>MKSCHSLNLENFKDKGRRERWARQWTVDVAGAIAGAAGVVILLIVLFVALWFFVLRRLRRRSNSPSSGTVSSDPSVQAGRGVELVLTGGSSELSGPRRVSFEELNAATKNFSSINLIGHGTFGEVYKGLLHDGTVVAIKRRPSAPNEAFVQEVRHLSLIRHRNLVSLLGYCQEENLQMLVYEYVPNGSVSTHLYGAGQVSSRKLEFKHRLSIAYGTAKGLSHLHSLNPPLVHMNFKTSNVLVDEDFIPKVADAGLRILLDRIGGSSVTSSSYKEAVSDNPFLDPEVKESGIYTIQSDVYSFGVFLIELASGREARADQSIIQLMQRHPESGEIATIVDPRMSGNFTMEGMGEFMRLISWCVNQSSERRPPMHYVEMEIERIREKEMSLTTIMGEGATVTLGSQLFTSSK</sequence>
<comment type="catalytic activity">
    <reaction evidence="11">
        <text>L-threonyl-[protein] + ATP = O-phospho-L-threonyl-[protein] + ADP + H(+)</text>
        <dbReference type="Rhea" id="RHEA:46608"/>
        <dbReference type="Rhea" id="RHEA-COMP:11060"/>
        <dbReference type="Rhea" id="RHEA-COMP:11605"/>
        <dbReference type="ChEBI" id="CHEBI:15378"/>
        <dbReference type="ChEBI" id="CHEBI:30013"/>
        <dbReference type="ChEBI" id="CHEBI:30616"/>
        <dbReference type="ChEBI" id="CHEBI:61977"/>
        <dbReference type="ChEBI" id="CHEBI:456216"/>
        <dbReference type="EC" id="2.7.11.1"/>
    </reaction>
</comment>
<dbReference type="PROSITE" id="PS00107">
    <property type="entry name" value="PROTEIN_KINASE_ATP"/>
    <property type="match status" value="1"/>
</dbReference>
<evidence type="ECO:0000313" key="16">
    <source>
        <dbReference type="EMBL" id="KAF3337114.1"/>
    </source>
</evidence>
<evidence type="ECO:0000256" key="12">
    <source>
        <dbReference type="ARBA" id="ARBA00048679"/>
    </source>
</evidence>
<evidence type="ECO:0000256" key="2">
    <source>
        <dbReference type="ARBA" id="ARBA00012513"/>
    </source>
</evidence>
<evidence type="ECO:0000256" key="5">
    <source>
        <dbReference type="ARBA" id="ARBA00022692"/>
    </source>
</evidence>
<keyword evidence="3" id="KW-0723">Serine/threonine-protein kinase</keyword>
<dbReference type="InterPro" id="IPR047117">
    <property type="entry name" value="PERK1-13-like"/>
</dbReference>
<comment type="caution">
    <text evidence="16">The sequence shown here is derived from an EMBL/GenBank/DDBJ whole genome shotgun (WGS) entry which is preliminary data.</text>
</comment>
<feature type="transmembrane region" description="Helical" evidence="14">
    <location>
        <begin position="29"/>
        <end position="54"/>
    </location>
</feature>
<evidence type="ECO:0000256" key="11">
    <source>
        <dbReference type="ARBA" id="ARBA00047899"/>
    </source>
</evidence>
<evidence type="ECO:0000256" key="10">
    <source>
        <dbReference type="ARBA" id="ARBA00023136"/>
    </source>
</evidence>
<keyword evidence="17" id="KW-1185">Reference proteome</keyword>
<evidence type="ECO:0000313" key="17">
    <source>
        <dbReference type="Proteomes" id="UP000623129"/>
    </source>
</evidence>
<evidence type="ECO:0000256" key="1">
    <source>
        <dbReference type="ARBA" id="ARBA00004162"/>
    </source>
</evidence>
<dbReference type="SUPFAM" id="SSF56112">
    <property type="entry name" value="Protein kinase-like (PK-like)"/>
    <property type="match status" value="1"/>
</dbReference>
<name>A0A833RMD5_9POAL</name>
<keyword evidence="7 16" id="KW-0418">Kinase</keyword>
<dbReference type="FunFam" id="1.10.510.10:FF:000430">
    <property type="entry name" value="Protein kinase superfamily protein"/>
    <property type="match status" value="1"/>
</dbReference>
<dbReference type="FunFam" id="3.30.200.20:FF:000039">
    <property type="entry name" value="receptor-like protein kinase FERONIA"/>
    <property type="match status" value="1"/>
</dbReference>
<feature type="binding site" evidence="13">
    <location>
        <position position="139"/>
    </location>
    <ligand>
        <name>ATP</name>
        <dbReference type="ChEBI" id="CHEBI:30616"/>
    </ligand>
</feature>
<evidence type="ECO:0000256" key="4">
    <source>
        <dbReference type="ARBA" id="ARBA00022679"/>
    </source>
</evidence>
<dbReference type="PANTHER" id="PTHR47982">
    <property type="entry name" value="PROLINE-RICH RECEPTOR-LIKE PROTEIN KINASE PERK4"/>
    <property type="match status" value="1"/>
</dbReference>
<evidence type="ECO:0000256" key="14">
    <source>
        <dbReference type="SAM" id="Phobius"/>
    </source>
</evidence>
<proteinExistence type="predicted"/>
<dbReference type="InterPro" id="IPR011009">
    <property type="entry name" value="Kinase-like_dom_sf"/>
</dbReference>
<dbReference type="Proteomes" id="UP000623129">
    <property type="component" value="Unassembled WGS sequence"/>
</dbReference>
<dbReference type="Gene3D" id="3.30.200.20">
    <property type="entry name" value="Phosphorylase Kinase, domain 1"/>
    <property type="match status" value="1"/>
</dbReference>
<evidence type="ECO:0000256" key="8">
    <source>
        <dbReference type="ARBA" id="ARBA00022840"/>
    </source>
</evidence>
<dbReference type="PANTHER" id="PTHR47982:SF20">
    <property type="entry name" value="NON-SPECIFIC SERINE_THREONINE PROTEIN KINASE"/>
    <property type="match status" value="1"/>
</dbReference>
<dbReference type="PROSITE" id="PS50011">
    <property type="entry name" value="PROTEIN_KINASE_DOM"/>
    <property type="match status" value="1"/>
</dbReference>
<accession>A0A833RMD5</accession>
<evidence type="ECO:0000259" key="15">
    <source>
        <dbReference type="PROSITE" id="PS50011"/>
    </source>
</evidence>
<dbReference type="Pfam" id="PF07714">
    <property type="entry name" value="PK_Tyr_Ser-Thr"/>
    <property type="match status" value="1"/>
</dbReference>
<keyword evidence="5 14" id="KW-0812">Transmembrane</keyword>
<keyword evidence="8 13" id="KW-0067">ATP-binding</keyword>
<dbReference type="OrthoDB" id="4062651at2759"/>
<dbReference type="GO" id="GO:0005524">
    <property type="term" value="F:ATP binding"/>
    <property type="evidence" value="ECO:0007669"/>
    <property type="project" value="UniProtKB-UniRule"/>
</dbReference>
<dbReference type="EC" id="2.7.11.1" evidence="2"/>
<dbReference type="GO" id="GO:0005886">
    <property type="term" value="C:plasma membrane"/>
    <property type="evidence" value="ECO:0007669"/>
    <property type="project" value="UniProtKB-SubCell"/>
</dbReference>
<dbReference type="GO" id="GO:0004674">
    <property type="term" value="F:protein serine/threonine kinase activity"/>
    <property type="evidence" value="ECO:0007669"/>
    <property type="project" value="UniProtKB-KW"/>
</dbReference>
<evidence type="ECO:0000256" key="7">
    <source>
        <dbReference type="ARBA" id="ARBA00022777"/>
    </source>
</evidence>
<organism evidence="16 17">
    <name type="scientific">Carex littledalei</name>
    <dbReference type="NCBI Taxonomy" id="544730"/>
    <lineage>
        <taxon>Eukaryota</taxon>
        <taxon>Viridiplantae</taxon>
        <taxon>Streptophyta</taxon>
        <taxon>Embryophyta</taxon>
        <taxon>Tracheophyta</taxon>
        <taxon>Spermatophyta</taxon>
        <taxon>Magnoliopsida</taxon>
        <taxon>Liliopsida</taxon>
        <taxon>Poales</taxon>
        <taxon>Cyperaceae</taxon>
        <taxon>Cyperoideae</taxon>
        <taxon>Cariceae</taxon>
        <taxon>Carex</taxon>
        <taxon>Carex subgen. Euthyceras</taxon>
    </lineage>
</organism>
<feature type="domain" description="Protein kinase" evidence="15">
    <location>
        <begin position="111"/>
        <end position="381"/>
    </location>
</feature>
<comment type="subcellular location">
    <subcellularLocation>
        <location evidence="1">Cell membrane</location>
        <topology evidence="1">Single-pass membrane protein</topology>
    </subcellularLocation>
</comment>
<evidence type="ECO:0000256" key="6">
    <source>
        <dbReference type="ARBA" id="ARBA00022741"/>
    </source>
</evidence>
<dbReference type="InterPro" id="IPR017441">
    <property type="entry name" value="Protein_kinase_ATP_BS"/>
</dbReference>